<feature type="compositionally biased region" description="Polar residues" evidence="1">
    <location>
        <begin position="565"/>
        <end position="574"/>
    </location>
</feature>
<feature type="compositionally biased region" description="Low complexity" evidence="1">
    <location>
        <begin position="329"/>
        <end position="344"/>
    </location>
</feature>
<comment type="caution">
    <text evidence="3">The sequence shown here is derived from an EMBL/GenBank/DDBJ whole genome shotgun (WGS) entry which is preliminary data.</text>
</comment>
<protein>
    <submittedName>
        <fullName evidence="3">Microcephalin</fullName>
    </submittedName>
</protein>
<dbReference type="Proteomes" id="UP000824998">
    <property type="component" value="Unassembled WGS sequence"/>
</dbReference>
<dbReference type="PANTHER" id="PTHR14625">
    <property type="entry name" value="MICROCEPHALIN"/>
    <property type="match status" value="1"/>
</dbReference>
<reference evidence="3" key="1">
    <citation type="journal article" date="2021" name="IMA Fungus">
        <title>Genomic characterization of three marine fungi, including Emericellopsis atlantica sp. nov. with signatures of a generalist lifestyle and marine biomass degradation.</title>
        <authorList>
            <person name="Hagestad O.C."/>
            <person name="Hou L."/>
            <person name="Andersen J.H."/>
            <person name="Hansen E.H."/>
            <person name="Altermark B."/>
            <person name="Li C."/>
            <person name="Kuhnert E."/>
            <person name="Cox R.J."/>
            <person name="Crous P.W."/>
            <person name="Spatafora J.W."/>
            <person name="Lail K."/>
            <person name="Amirebrahimi M."/>
            <person name="Lipzen A."/>
            <person name="Pangilinan J."/>
            <person name="Andreopoulos W."/>
            <person name="Hayes R.D."/>
            <person name="Ng V."/>
            <person name="Grigoriev I.V."/>
            <person name="Jackson S.A."/>
            <person name="Sutton T.D.S."/>
            <person name="Dobson A.D.W."/>
            <person name="Rama T."/>
        </authorList>
    </citation>
    <scope>NUCLEOTIDE SEQUENCE</scope>
    <source>
        <strain evidence="3">TRa018bII</strain>
    </source>
</reference>
<dbReference type="SUPFAM" id="SSF52113">
    <property type="entry name" value="BRCT domain"/>
    <property type="match status" value="1"/>
</dbReference>
<feature type="compositionally biased region" description="Low complexity" evidence="1">
    <location>
        <begin position="27"/>
        <end position="40"/>
    </location>
</feature>
<dbReference type="EMBL" id="MU251373">
    <property type="protein sequence ID" value="KAG9238211.1"/>
    <property type="molecule type" value="Genomic_DNA"/>
</dbReference>
<evidence type="ECO:0000259" key="2">
    <source>
        <dbReference type="PROSITE" id="PS50172"/>
    </source>
</evidence>
<dbReference type="CDD" id="cd17716">
    <property type="entry name" value="BRCT_microcephalin_rpt1"/>
    <property type="match status" value="1"/>
</dbReference>
<dbReference type="InterPro" id="IPR022047">
    <property type="entry name" value="Microcephalin-like"/>
</dbReference>
<feature type="compositionally biased region" description="Acidic residues" evidence="1">
    <location>
        <begin position="51"/>
        <end position="62"/>
    </location>
</feature>
<dbReference type="InterPro" id="IPR036420">
    <property type="entry name" value="BRCT_dom_sf"/>
</dbReference>
<proteinExistence type="predicted"/>
<dbReference type="AlphaFoldDB" id="A0A9P7YR97"/>
<dbReference type="OrthoDB" id="2384350at2759"/>
<feature type="region of interest" description="Disordered" evidence="1">
    <location>
        <begin position="929"/>
        <end position="948"/>
    </location>
</feature>
<gene>
    <name evidence="3" type="ORF">BJ875DRAFT_416636</name>
</gene>
<feature type="compositionally biased region" description="Polar residues" evidence="1">
    <location>
        <begin position="275"/>
        <end position="293"/>
    </location>
</feature>
<dbReference type="InterPro" id="IPR001357">
    <property type="entry name" value="BRCT_dom"/>
</dbReference>
<feature type="compositionally biased region" description="Acidic residues" evidence="1">
    <location>
        <begin position="491"/>
        <end position="503"/>
    </location>
</feature>
<organism evidence="3 4">
    <name type="scientific">Amylocarpus encephaloides</name>
    <dbReference type="NCBI Taxonomy" id="45428"/>
    <lineage>
        <taxon>Eukaryota</taxon>
        <taxon>Fungi</taxon>
        <taxon>Dikarya</taxon>
        <taxon>Ascomycota</taxon>
        <taxon>Pezizomycotina</taxon>
        <taxon>Leotiomycetes</taxon>
        <taxon>Helotiales</taxon>
        <taxon>Helotiales incertae sedis</taxon>
        <taxon>Amylocarpus</taxon>
    </lineage>
</organism>
<feature type="domain" description="BRCT" evidence="2">
    <location>
        <begin position="802"/>
        <end position="903"/>
    </location>
</feature>
<evidence type="ECO:0000313" key="3">
    <source>
        <dbReference type="EMBL" id="KAG9238211.1"/>
    </source>
</evidence>
<sequence length="1091" mass="118737">MNEQSPPKRVTRARAAAKTTDTRMKTKVAPATKAKVTRTASTTKRKIRAEDLEEEQDDEDPLQEMNLIIEPAPARATRGRAKKVIPAEPVGEPVEPIAKTTRGRANKTADAPIMEPTRSLRGRPKKIAVSEGQPVEQLPKRATRIQPTTITKTAASKKTVKFEELDKENNVLAPANTKGKAKVTETATGLRAKPVRKPAAPAARATRGRAKATVDENAEKSSLLSPKKATQVRVNTEQFSEDELAISEKTPMKSLMKSPVKPSGSVFNSPKKLDFSTSISVQKAIPSTTSNLGASGLGSPARRPPQSPFKESFKASPQKMALGESAIRSPFKPSLPAPSASSNSVFKASLLQSPARRPQSPTKVAENGSPSRASKMSSLMTETPKMAPFKMSKFSIPRTINRSPMRLNPPAPSSVIKAQTNNAQETTEDIVEEDISTKDPLQFSGRLSSIMPREADPTSTMSEEIVEEPVDQRITEDLIVVDAIVLDNEETTLESEMPSEDSTAETAAPPRTPLKFNTGTFTVPEGDDHPFHESDSEDELTAAPADFQPGPFAGFRTSSHEFESYPSTPFTTIAKTPRAAKTPRTSIRASISKAQNHGFTPLARQLSDWMTSSPQKSDVEEDATLTIDGPSSESAVKGAFSVAPSPMKNTYFDDEMSVRDELALDPESEATEEDILEDNFSSPELDEQDLDLANEADEMSSLEPEEIEAIQAAEEELDAEKTLHFEEFEAIAAAHQESESDEIAPSEASQEYGNENDMTKGVPRGQLQQEEIMPDACATPSKDSAALWSTLGTPPQTPRRDIDASLLKGVVVFVDVYTTEGADASVLFTELLTQMGARCIKQWNWNCSEGSKIGITHVVYKDGGKRTLEKVREAQGVVSCVGVGWVLDCERENKWLDEALYVVDTSIIPRGGHRRRRTMEPKALVNFNGTLSSSTTPGRKSNASPTKEFLNMETPYKTKSKRRESVQWVRSPSTLEDELADTTLMLSPIPVTPAPGTISAYGEEGLYGEDTPVGQTPYFLHKEQLIQKTAPPAKGRFFGTPSGDGSSGLIGEGFLSEKKDESVMMRLMAARRKSLQFAPKIGSPLARAQGF</sequence>
<feature type="compositionally biased region" description="Polar residues" evidence="1">
    <location>
        <begin position="583"/>
        <end position="598"/>
    </location>
</feature>
<name>A0A9P7YR97_9HELO</name>
<dbReference type="Gene3D" id="3.40.50.10190">
    <property type="entry name" value="BRCT domain"/>
    <property type="match status" value="1"/>
</dbReference>
<feature type="region of interest" description="Disordered" evidence="1">
    <location>
        <begin position="173"/>
        <end position="470"/>
    </location>
</feature>
<dbReference type="GO" id="GO:0000278">
    <property type="term" value="P:mitotic cell cycle"/>
    <property type="evidence" value="ECO:0007669"/>
    <property type="project" value="TreeGrafter"/>
</dbReference>
<dbReference type="PANTHER" id="PTHR14625:SF3">
    <property type="entry name" value="MICROCEPHALIN"/>
    <property type="match status" value="1"/>
</dbReference>
<feature type="compositionally biased region" description="Polar residues" evidence="1">
    <location>
        <begin position="416"/>
        <end position="425"/>
    </location>
</feature>
<feature type="compositionally biased region" description="Polar residues" evidence="1">
    <location>
        <begin position="929"/>
        <end position="945"/>
    </location>
</feature>
<dbReference type="PROSITE" id="PS50172">
    <property type="entry name" value="BRCT"/>
    <property type="match status" value="1"/>
</dbReference>
<evidence type="ECO:0000256" key="1">
    <source>
        <dbReference type="SAM" id="MobiDB-lite"/>
    </source>
</evidence>
<keyword evidence="4" id="KW-1185">Reference proteome</keyword>
<feature type="region of interest" description="Disordered" evidence="1">
    <location>
        <begin position="1"/>
        <end position="152"/>
    </location>
</feature>
<feature type="compositionally biased region" description="Polar residues" evidence="1">
    <location>
        <begin position="368"/>
        <end position="381"/>
    </location>
</feature>
<accession>A0A9P7YR97</accession>
<feature type="region of interest" description="Disordered" evidence="1">
    <location>
        <begin position="491"/>
        <end position="637"/>
    </location>
</feature>
<feature type="region of interest" description="Disordered" evidence="1">
    <location>
        <begin position="735"/>
        <end position="761"/>
    </location>
</feature>
<evidence type="ECO:0000313" key="4">
    <source>
        <dbReference type="Proteomes" id="UP000824998"/>
    </source>
</evidence>